<proteinExistence type="predicted"/>
<dbReference type="Proteomes" id="UP000242457">
    <property type="component" value="Unassembled WGS sequence"/>
</dbReference>
<sequence length="87" mass="10496">MDTQRIWCGFWTEDIIGSFFFEKFFENAVGQAITVNDARYYNNSVFLPKLQDMNVDDMWFQQDDTTARETIQLLHVISFNFRFDYQN</sequence>
<dbReference type="EMBL" id="KZ288450">
    <property type="protein sequence ID" value="PBC25581.1"/>
    <property type="molecule type" value="Genomic_DNA"/>
</dbReference>
<keyword evidence="2" id="KW-1185">Reference proteome</keyword>
<evidence type="ECO:0000313" key="2">
    <source>
        <dbReference type="Proteomes" id="UP000242457"/>
    </source>
</evidence>
<dbReference type="STRING" id="94128.A0A2A3E3A9"/>
<dbReference type="AlphaFoldDB" id="A0A2A3E3A9"/>
<protein>
    <submittedName>
        <fullName evidence="1">Transposable element Tc3 transposase</fullName>
    </submittedName>
</protein>
<evidence type="ECO:0000313" key="1">
    <source>
        <dbReference type="EMBL" id="PBC25581.1"/>
    </source>
</evidence>
<reference evidence="1 2" key="1">
    <citation type="submission" date="2014-07" db="EMBL/GenBank/DDBJ databases">
        <title>Genomic and transcriptomic analysis on Apis cerana provide comprehensive insights into honey bee biology.</title>
        <authorList>
            <person name="Diao Q."/>
            <person name="Sun L."/>
            <person name="Zheng H."/>
            <person name="Zheng H."/>
            <person name="Xu S."/>
            <person name="Wang S."/>
            <person name="Zeng Z."/>
            <person name="Hu F."/>
            <person name="Su S."/>
            <person name="Wu J."/>
        </authorList>
    </citation>
    <scope>NUCLEOTIDE SEQUENCE [LARGE SCALE GENOMIC DNA]</scope>
    <source>
        <tissue evidence="1">Pupae without intestine</tissue>
    </source>
</reference>
<gene>
    <name evidence="1" type="ORF">APICC_01696</name>
</gene>
<organism evidence="1 2">
    <name type="scientific">Apis cerana cerana</name>
    <name type="common">Oriental honeybee</name>
    <dbReference type="NCBI Taxonomy" id="94128"/>
    <lineage>
        <taxon>Eukaryota</taxon>
        <taxon>Metazoa</taxon>
        <taxon>Ecdysozoa</taxon>
        <taxon>Arthropoda</taxon>
        <taxon>Hexapoda</taxon>
        <taxon>Insecta</taxon>
        <taxon>Pterygota</taxon>
        <taxon>Neoptera</taxon>
        <taxon>Endopterygota</taxon>
        <taxon>Hymenoptera</taxon>
        <taxon>Apocrita</taxon>
        <taxon>Aculeata</taxon>
        <taxon>Apoidea</taxon>
        <taxon>Anthophila</taxon>
        <taxon>Apidae</taxon>
        <taxon>Apis</taxon>
    </lineage>
</organism>
<accession>A0A2A3E3A9</accession>
<dbReference type="OrthoDB" id="7553511at2759"/>
<name>A0A2A3E3A9_APICC</name>